<protein>
    <submittedName>
        <fullName evidence="1">Uncharacterized protein</fullName>
    </submittedName>
</protein>
<reference evidence="1 2" key="1">
    <citation type="submission" date="2018-05" db="EMBL/GenBank/DDBJ databases">
        <title>Genome sequencing of Flavobacterium sp. HYN0049.</title>
        <authorList>
            <person name="Yi H."/>
            <person name="Baek C."/>
        </authorList>
    </citation>
    <scope>NUCLEOTIDE SEQUENCE [LARGE SCALE GENOMIC DNA]</scope>
    <source>
        <strain evidence="1 2">HYN0049</strain>
    </source>
</reference>
<name>A0A2S1SGF2_9FLAO</name>
<keyword evidence="2" id="KW-1185">Reference proteome</keyword>
<evidence type="ECO:0000313" key="1">
    <source>
        <dbReference type="EMBL" id="AWI25488.1"/>
    </source>
</evidence>
<evidence type="ECO:0000313" key="2">
    <source>
        <dbReference type="Proteomes" id="UP000244937"/>
    </source>
</evidence>
<dbReference type="Proteomes" id="UP000244937">
    <property type="component" value="Chromosome"/>
</dbReference>
<dbReference type="EMBL" id="CP029187">
    <property type="protein sequence ID" value="AWI25488.1"/>
    <property type="molecule type" value="Genomic_DNA"/>
</dbReference>
<organism evidence="1 2">
    <name type="scientific">Flavobacterium pallidum</name>
    <dbReference type="NCBI Taxonomy" id="2172098"/>
    <lineage>
        <taxon>Bacteria</taxon>
        <taxon>Pseudomonadati</taxon>
        <taxon>Bacteroidota</taxon>
        <taxon>Flavobacteriia</taxon>
        <taxon>Flavobacteriales</taxon>
        <taxon>Flavobacteriaceae</taxon>
        <taxon>Flavobacterium</taxon>
    </lineage>
</organism>
<dbReference type="AlphaFoldDB" id="A0A2S1SGF2"/>
<dbReference type="KEGG" id="fpal:HYN49_06015"/>
<sequence>MSLLTVRIKNRQRPSNDIKTKLLIWKKKERLVARVLQTTNPTNKVSMRLKRILMSLEKRIPRDTKRTNDNNADTRIAVIVMLL</sequence>
<accession>A0A2S1SGF2</accession>
<proteinExistence type="predicted"/>
<gene>
    <name evidence="1" type="ORF">HYN49_06015</name>
</gene>